<sequence length="181" mass="20137">MVKYINGDVFAILNEKSNLPVILAHSCNCFGSWGGGIAFALKQKFPSSYTLYRDYCVRFQDKPQELLGKCLLLPVSKTDPGFTSAVGDKFLIACLFTSASGGKEEILKYTDVSLTHLGKIIQYKKSEIGVPSVDDILQYIKTDAVPIYMPKINSGIFGVPWPNTEKILENHDDLKFIVYSI</sequence>
<dbReference type="PANTHER" id="PTHR12521:SF0">
    <property type="entry name" value="ADP-RIBOSE GLYCOHYDROLASE OARD1"/>
    <property type="match status" value="1"/>
</dbReference>
<comment type="similarity">
    <text evidence="1">Belongs to the POA1 family.</text>
</comment>
<reference evidence="6 7" key="1">
    <citation type="submission" date="2016-02" db="EMBL/GenBank/DDBJ databases">
        <title>Comparative genomic and transcriptomic foundation for Pichia pastoris.</title>
        <authorList>
            <person name="Love K.R."/>
            <person name="Shah K.A."/>
            <person name="Whittaker C.A."/>
            <person name="Wu J."/>
            <person name="Bartlett M.C."/>
            <person name="Ma D."/>
            <person name="Leeson R.L."/>
            <person name="Priest M."/>
            <person name="Young S.K."/>
            <person name="Love J.C."/>
        </authorList>
    </citation>
    <scope>NUCLEOTIDE SEQUENCE [LARGE SCALE GENOMIC DNA]</scope>
    <source>
        <strain evidence="6 7">ATCC 28485</strain>
    </source>
</reference>
<organism evidence="6 7">
    <name type="scientific">Komagataella pastoris</name>
    <name type="common">Yeast</name>
    <name type="synonym">Pichia pastoris</name>
    <dbReference type="NCBI Taxonomy" id="4922"/>
    <lineage>
        <taxon>Eukaryota</taxon>
        <taxon>Fungi</taxon>
        <taxon>Dikarya</taxon>
        <taxon>Ascomycota</taxon>
        <taxon>Saccharomycotina</taxon>
        <taxon>Pichiomycetes</taxon>
        <taxon>Pichiales</taxon>
        <taxon>Pichiaceae</taxon>
        <taxon>Komagataella</taxon>
    </lineage>
</organism>
<evidence type="ECO:0000256" key="2">
    <source>
        <dbReference type="ARBA" id="ARBA00012983"/>
    </source>
</evidence>
<evidence type="ECO:0000256" key="4">
    <source>
        <dbReference type="ARBA" id="ARBA00034427"/>
    </source>
</evidence>
<dbReference type="EMBL" id="CP014587">
    <property type="protein sequence ID" value="ANZ77827.1"/>
    <property type="molecule type" value="Genomic_DNA"/>
</dbReference>
<dbReference type="InterPro" id="IPR043472">
    <property type="entry name" value="Macro_dom-like"/>
</dbReference>
<keyword evidence="7" id="KW-1185">Reference proteome</keyword>
<dbReference type="Proteomes" id="UP000094565">
    <property type="component" value="Chromosome 4"/>
</dbReference>
<dbReference type="EC" id="3.1.3.84" evidence="2"/>
<dbReference type="InterPro" id="IPR050892">
    <property type="entry name" value="ADP-ribose_metab_enzymes"/>
</dbReference>
<evidence type="ECO:0000313" key="7">
    <source>
        <dbReference type="Proteomes" id="UP000094565"/>
    </source>
</evidence>
<evidence type="ECO:0000256" key="1">
    <source>
        <dbReference type="ARBA" id="ARBA00006575"/>
    </source>
</evidence>
<dbReference type="SMART" id="SM00506">
    <property type="entry name" value="A1pp"/>
    <property type="match status" value="1"/>
</dbReference>
<dbReference type="AlphaFoldDB" id="A0A1B2JIE5"/>
<dbReference type="CDD" id="cd02901">
    <property type="entry name" value="Macro_Poa1p-like"/>
    <property type="match status" value="1"/>
</dbReference>
<proteinExistence type="inferred from homology"/>
<dbReference type="InterPro" id="IPR002589">
    <property type="entry name" value="Macro_dom"/>
</dbReference>
<evidence type="ECO:0000313" key="6">
    <source>
        <dbReference type="EMBL" id="ANZ77827.1"/>
    </source>
</evidence>
<feature type="domain" description="Macro" evidence="5">
    <location>
        <begin position="1"/>
        <end position="181"/>
    </location>
</feature>
<dbReference type="PROSITE" id="PS51154">
    <property type="entry name" value="MACRO"/>
    <property type="match status" value="1"/>
</dbReference>
<dbReference type="OrthoDB" id="2155246at2759"/>
<protein>
    <recommendedName>
        <fullName evidence="3">ADP-ribose 1''-phosphate phosphatase</fullName>
        <ecNumber evidence="2">3.1.3.84</ecNumber>
    </recommendedName>
</protein>
<evidence type="ECO:0000259" key="5">
    <source>
        <dbReference type="PROSITE" id="PS51154"/>
    </source>
</evidence>
<accession>A0A1B2JIE5</accession>
<evidence type="ECO:0000256" key="3">
    <source>
        <dbReference type="ARBA" id="ARBA00019744"/>
    </source>
</evidence>
<dbReference type="SUPFAM" id="SSF52949">
    <property type="entry name" value="Macro domain-like"/>
    <property type="match status" value="1"/>
</dbReference>
<comment type="catalytic activity">
    <reaction evidence="4">
        <text>ADP-alpha-D-ribose 1''-phosphate + H2O = ADP-D-ribose + phosphate</text>
        <dbReference type="Rhea" id="RHEA:25029"/>
        <dbReference type="ChEBI" id="CHEBI:15377"/>
        <dbReference type="ChEBI" id="CHEBI:43474"/>
        <dbReference type="ChEBI" id="CHEBI:57967"/>
        <dbReference type="ChEBI" id="CHEBI:58753"/>
        <dbReference type="EC" id="3.1.3.84"/>
    </reaction>
</comment>
<name>A0A1B2JIE5_PICPA</name>
<dbReference type="PANTHER" id="PTHR12521">
    <property type="entry name" value="PROTEIN C6ORF130"/>
    <property type="match status" value="1"/>
</dbReference>
<gene>
    <name evidence="6" type="primary">POA1</name>
    <name evidence="6" type="ORF">ATY40_BA7505193</name>
</gene>
<dbReference type="Gene3D" id="3.40.220.10">
    <property type="entry name" value="Leucine Aminopeptidase, subunit E, domain 1"/>
    <property type="match status" value="1"/>
</dbReference>
<dbReference type="GO" id="GO:0140291">
    <property type="term" value="P:peptidyl-glutamate ADP-deribosylation"/>
    <property type="evidence" value="ECO:0007669"/>
    <property type="project" value="TreeGrafter"/>
</dbReference>